<dbReference type="InterPro" id="IPR050189">
    <property type="entry name" value="MFS_Efflux_Transporters"/>
</dbReference>
<evidence type="ECO:0000313" key="9">
    <source>
        <dbReference type="Proteomes" id="UP000595064"/>
    </source>
</evidence>
<dbReference type="SUPFAM" id="SSF103473">
    <property type="entry name" value="MFS general substrate transporter"/>
    <property type="match status" value="1"/>
</dbReference>
<dbReference type="InterPro" id="IPR020846">
    <property type="entry name" value="MFS_dom"/>
</dbReference>
<dbReference type="AlphaFoldDB" id="A0A7T3DC36"/>
<feature type="transmembrane region" description="Helical" evidence="6">
    <location>
        <begin position="377"/>
        <end position="393"/>
    </location>
</feature>
<keyword evidence="9" id="KW-1185">Reference proteome</keyword>
<dbReference type="CDD" id="cd17324">
    <property type="entry name" value="MFS_NepI_like"/>
    <property type="match status" value="1"/>
</dbReference>
<protein>
    <submittedName>
        <fullName evidence="8">MFS transporter</fullName>
    </submittedName>
</protein>
<feature type="transmembrane region" description="Helical" evidence="6">
    <location>
        <begin position="113"/>
        <end position="131"/>
    </location>
</feature>
<evidence type="ECO:0000313" key="8">
    <source>
        <dbReference type="EMBL" id="QPS78814.1"/>
    </source>
</evidence>
<evidence type="ECO:0000259" key="7">
    <source>
        <dbReference type="PROSITE" id="PS50850"/>
    </source>
</evidence>
<feature type="transmembrane region" description="Helical" evidence="6">
    <location>
        <begin position="281"/>
        <end position="301"/>
    </location>
</feature>
<dbReference type="Pfam" id="PF07690">
    <property type="entry name" value="MFS_1"/>
    <property type="match status" value="1"/>
</dbReference>
<dbReference type="EMBL" id="CP065748">
    <property type="protein sequence ID" value="QPS78814.1"/>
    <property type="molecule type" value="Genomic_DNA"/>
</dbReference>
<dbReference type="Proteomes" id="UP000595064">
    <property type="component" value="Chromosome"/>
</dbReference>
<dbReference type="PANTHER" id="PTHR43124">
    <property type="entry name" value="PURINE EFFLUX PUMP PBUE"/>
    <property type="match status" value="1"/>
</dbReference>
<dbReference type="GO" id="GO:0005886">
    <property type="term" value="C:plasma membrane"/>
    <property type="evidence" value="ECO:0007669"/>
    <property type="project" value="UniProtKB-SubCell"/>
</dbReference>
<evidence type="ECO:0000256" key="5">
    <source>
        <dbReference type="ARBA" id="ARBA00023136"/>
    </source>
</evidence>
<keyword evidence="2" id="KW-1003">Cell membrane</keyword>
<feature type="transmembrane region" description="Helical" evidence="6">
    <location>
        <begin position="22"/>
        <end position="49"/>
    </location>
</feature>
<reference evidence="8 9" key="1">
    <citation type="submission" date="2020-12" db="EMBL/GenBank/DDBJ databases">
        <title>FDA dAtabase for Regulatory Grade micrObial Sequences (FDA-ARGOS): Supporting development and validation of Infectious Disease Dx tests.</title>
        <authorList>
            <person name="Sproer C."/>
            <person name="Gronow S."/>
            <person name="Severitt S."/>
            <person name="Schroder I."/>
            <person name="Tallon L."/>
            <person name="Sadzewicz L."/>
            <person name="Zhao X."/>
            <person name="Boylan J."/>
            <person name="Ott S."/>
            <person name="Bowen H."/>
            <person name="Vavikolanu K."/>
            <person name="Mehta A."/>
            <person name="Aluvathingal J."/>
            <person name="Nadendla S."/>
            <person name="Lowell S."/>
            <person name="Myers T."/>
            <person name="Yan Y."/>
            <person name="Sichtig H."/>
        </authorList>
    </citation>
    <scope>NUCLEOTIDE SEQUENCE [LARGE SCALE GENOMIC DNA]</scope>
    <source>
        <strain evidence="8 9">FDAARGOS_890</strain>
    </source>
</reference>
<feature type="transmembrane region" description="Helical" evidence="6">
    <location>
        <begin position="339"/>
        <end position="365"/>
    </location>
</feature>
<dbReference type="KEGG" id="dla:I6G47_17450"/>
<feature type="transmembrane region" description="Helical" evidence="6">
    <location>
        <begin position="256"/>
        <end position="274"/>
    </location>
</feature>
<feature type="transmembrane region" description="Helical" evidence="6">
    <location>
        <begin position="89"/>
        <end position="107"/>
    </location>
</feature>
<dbReference type="InterPro" id="IPR036259">
    <property type="entry name" value="MFS_trans_sf"/>
</dbReference>
<gene>
    <name evidence="8" type="ORF">I6G47_17450</name>
</gene>
<keyword evidence="3 6" id="KW-0812">Transmembrane</keyword>
<keyword evidence="4 6" id="KW-1133">Transmembrane helix</keyword>
<feature type="transmembrane region" description="Helical" evidence="6">
    <location>
        <begin position="151"/>
        <end position="169"/>
    </location>
</feature>
<dbReference type="InterPro" id="IPR011701">
    <property type="entry name" value="MFS"/>
</dbReference>
<dbReference type="GO" id="GO:0022857">
    <property type="term" value="F:transmembrane transporter activity"/>
    <property type="evidence" value="ECO:0007669"/>
    <property type="project" value="InterPro"/>
</dbReference>
<feature type="domain" description="Major facilitator superfamily (MFS) profile" evidence="7">
    <location>
        <begin position="23"/>
        <end position="397"/>
    </location>
</feature>
<feature type="transmembrane region" description="Helical" evidence="6">
    <location>
        <begin position="61"/>
        <end position="82"/>
    </location>
</feature>
<evidence type="ECO:0000256" key="1">
    <source>
        <dbReference type="ARBA" id="ARBA00004651"/>
    </source>
</evidence>
<organism evidence="8 9">
    <name type="scientific">Delftia lacustris</name>
    <dbReference type="NCBI Taxonomy" id="558537"/>
    <lineage>
        <taxon>Bacteria</taxon>
        <taxon>Pseudomonadati</taxon>
        <taxon>Pseudomonadota</taxon>
        <taxon>Betaproteobacteria</taxon>
        <taxon>Burkholderiales</taxon>
        <taxon>Comamonadaceae</taxon>
        <taxon>Delftia</taxon>
    </lineage>
</organism>
<evidence type="ECO:0000256" key="4">
    <source>
        <dbReference type="ARBA" id="ARBA00022989"/>
    </source>
</evidence>
<dbReference type="RefSeq" id="WP_016453117.1">
    <property type="nucleotide sequence ID" value="NZ_CP065748.1"/>
</dbReference>
<evidence type="ECO:0000256" key="6">
    <source>
        <dbReference type="SAM" id="Phobius"/>
    </source>
</evidence>
<dbReference type="PROSITE" id="PS50850">
    <property type="entry name" value="MFS"/>
    <property type="match status" value="1"/>
</dbReference>
<name>A0A7T3DC36_9BURK</name>
<feature type="transmembrane region" description="Helical" evidence="6">
    <location>
        <begin position="220"/>
        <end position="241"/>
    </location>
</feature>
<dbReference type="Gene3D" id="1.20.1250.20">
    <property type="entry name" value="MFS general substrate transporter like domains"/>
    <property type="match status" value="1"/>
</dbReference>
<feature type="transmembrane region" description="Helical" evidence="6">
    <location>
        <begin position="175"/>
        <end position="195"/>
    </location>
</feature>
<accession>A0A7T3DC36</accession>
<comment type="subcellular location">
    <subcellularLocation>
        <location evidence="1">Cell membrane</location>
        <topology evidence="1">Multi-pass membrane protein</topology>
    </subcellularLocation>
</comment>
<evidence type="ECO:0000256" key="2">
    <source>
        <dbReference type="ARBA" id="ARBA00022475"/>
    </source>
</evidence>
<feature type="transmembrane region" description="Helical" evidence="6">
    <location>
        <begin position="307"/>
        <end position="327"/>
    </location>
</feature>
<sequence>MSPAPSLNRDARPSIPATQGKAATAVLAVAAFVIVTTEFLIVGLLPALARDLGTSAAAAGQLVTLFALVVALAGPPLTAWLAPVGRKRLFVAIALLFAGSNALAAVAPSLGVLALARLLPAMALPVFWGTASETAAQLAGPSRAGRAVASVYLGISAALLLGIPLGTLAADAVGWRGAFGLLALLSLLVALALQWKMPALEGAPRMPLAQQLRVLRTPRFLAQIALSVLVFTAMFTAYTYLAEILERAAGVAPARVGWWLMGFGAVGLAGNWLGGRWAERHALRVTAALCLVLALGMAATVQLAQALPWLVVALAVWGVANTALYPVCQIRVMQSAPQAQALAGTANVSAANAGIALGALLGGWALQTAGPLSTGRVAAGLAMLAAVAALCMARSGRARHAHCA</sequence>
<dbReference type="PANTHER" id="PTHR43124:SF10">
    <property type="entry name" value="PURINE EFFLUX PUMP PBUE"/>
    <property type="match status" value="1"/>
</dbReference>
<proteinExistence type="predicted"/>
<keyword evidence="5 6" id="KW-0472">Membrane</keyword>
<evidence type="ECO:0000256" key="3">
    <source>
        <dbReference type="ARBA" id="ARBA00022692"/>
    </source>
</evidence>